<organism evidence="1 2">
    <name type="scientific">Catharanthus roseus</name>
    <name type="common">Madagascar periwinkle</name>
    <name type="synonym">Vinca rosea</name>
    <dbReference type="NCBI Taxonomy" id="4058"/>
    <lineage>
        <taxon>Eukaryota</taxon>
        <taxon>Viridiplantae</taxon>
        <taxon>Streptophyta</taxon>
        <taxon>Embryophyta</taxon>
        <taxon>Tracheophyta</taxon>
        <taxon>Spermatophyta</taxon>
        <taxon>Magnoliopsida</taxon>
        <taxon>eudicotyledons</taxon>
        <taxon>Gunneridae</taxon>
        <taxon>Pentapetalae</taxon>
        <taxon>asterids</taxon>
        <taxon>lamiids</taxon>
        <taxon>Gentianales</taxon>
        <taxon>Apocynaceae</taxon>
        <taxon>Rauvolfioideae</taxon>
        <taxon>Vinceae</taxon>
        <taxon>Catharanthinae</taxon>
        <taxon>Catharanthus</taxon>
    </lineage>
</organism>
<accession>A0ACB9ZJT6</accession>
<sequence>MEDARILERERRQIEQIRELESEELQVEEVDDGESSEEEDDDNHHNSGGATASREFTYDTSLAALHSYLGDVDDTHNRLAFLDGGAIFNLPMFYLEGVVLFPEATLPLRVIHPHFVAAVERALIQVEVPYTIGVVRVYRNPDNGRLRFATIGTTAEIRQYRRLEDGSVNILARGQQRFRLRRRWIDIEGSTCGEIQVIQEDSPLRMPKEAVGKLAPLRTLQRQPLNYTRVKRCEGRGDYDSDTMSEESFESELSPRERRLHQSALVSHYDKVHESTSSEDDEKLEHEAEVYPGRSQLDNLSGPLQTEHGKSGGDAESDTFDKQDFRRLNSKKCDIGRLREVPRAFWPSWVYHMYDSYCLAQKAADRWKQIVRAPSMDGFVMKPDLLSFHIASKIPVSESTRQELLEIDGISYRLRREIELLESFDRIRCKTCEALIASRSDMLIMSNEGPLGAYVNRHGYVHEVMTAHKANGLAVIGTPVKEYSWFPGYAWSIAECSTCESQIGWLFTATKKKLKPKSFWGIRSSQVSDDTR</sequence>
<dbReference type="Proteomes" id="UP001060085">
    <property type="component" value="Linkage Group LG08"/>
</dbReference>
<evidence type="ECO:0000313" key="2">
    <source>
        <dbReference type="Proteomes" id="UP001060085"/>
    </source>
</evidence>
<name>A0ACB9ZJT6_CATRO</name>
<comment type="caution">
    <text evidence="1">The sequence shown here is derived from an EMBL/GenBank/DDBJ whole genome shotgun (WGS) entry which is preliminary data.</text>
</comment>
<proteinExistence type="predicted"/>
<keyword evidence="2" id="KW-1185">Reference proteome</keyword>
<gene>
    <name evidence="1" type="ORF">M9H77_33937</name>
</gene>
<reference evidence="2" key="1">
    <citation type="journal article" date="2023" name="Nat. Plants">
        <title>Single-cell RNA sequencing provides a high-resolution roadmap for understanding the multicellular compartmentation of specialized metabolism.</title>
        <authorList>
            <person name="Sun S."/>
            <person name="Shen X."/>
            <person name="Li Y."/>
            <person name="Li Y."/>
            <person name="Wang S."/>
            <person name="Li R."/>
            <person name="Zhang H."/>
            <person name="Shen G."/>
            <person name="Guo B."/>
            <person name="Wei J."/>
            <person name="Xu J."/>
            <person name="St-Pierre B."/>
            <person name="Chen S."/>
            <person name="Sun C."/>
        </authorList>
    </citation>
    <scope>NUCLEOTIDE SEQUENCE [LARGE SCALE GENOMIC DNA]</scope>
</reference>
<evidence type="ECO:0000313" key="1">
    <source>
        <dbReference type="EMBL" id="KAI5647932.1"/>
    </source>
</evidence>
<dbReference type="EMBL" id="CM044708">
    <property type="protein sequence ID" value="KAI5647932.1"/>
    <property type="molecule type" value="Genomic_DNA"/>
</dbReference>
<protein>
    <submittedName>
        <fullName evidence="1">Uncharacterized protein</fullName>
    </submittedName>
</protein>